<name>A0A6A6GUC3_VIRVR</name>
<organism evidence="2 3">
    <name type="scientific">Viridothelium virens</name>
    <name type="common">Speckled blister lichen</name>
    <name type="synonym">Trypethelium virens</name>
    <dbReference type="NCBI Taxonomy" id="1048519"/>
    <lineage>
        <taxon>Eukaryota</taxon>
        <taxon>Fungi</taxon>
        <taxon>Dikarya</taxon>
        <taxon>Ascomycota</taxon>
        <taxon>Pezizomycotina</taxon>
        <taxon>Dothideomycetes</taxon>
        <taxon>Dothideomycetes incertae sedis</taxon>
        <taxon>Trypetheliales</taxon>
        <taxon>Trypetheliaceae</taxon>
        <taxon>Viridothelium</taxon>
    </lineage>
</organism>
<keyword evidence="3" id="KW-1185">Reference proteome</keyword>
<dbReference type="Proteomes" id="UP000800092">
    <property type="component" value="Unassembled WGS sequence"/>
</dbReference>
<evidence type="ECO:0000313" key="3">
    <source>
        <dbReference type="Proteomes" id="UP000800092"/>
    </source>
</evidence>
<feature type="transmembrane region" description="Helical" evidence="1">
    <location>
        <begin position="91"/>
        <end position="113"/>
    </location>
</feature>
<evidence type="ECO:0000313" key="2">
    <source>
        <dbReference type="EMBL" id="KAF2228893.1"/>
    </source>
</evidence>
<keyword evidence="1" id="KW-0812">Transmembrane</keyword>
<reference evidence="2" key="1">
    <citation type="journal article" date="2020" name="Stud. Mycol.">
        <title>101 Dothideomycetes genomes: a test case for predicting lifestyles and emergence of pathogens.</title>
        <authorList>
            <person name="Haridas S."/>
            <person name="Albert R."/>
            <person name="Binder M."/>
            <person name="Bloem J."/>
            <person name="Labutti K."/>
            <person name="Salamov A."/>
            <person name="Andreopoulos B."/>
            <person name="Baker S."/>
            <person name="Barry K."/>
            <person name="Bills G."/>
            <person name="Bluhm B."/>
            <person name="Cannon C."/>
            <person name="Castanera R."/>
            <person name="Culley D."/>
            <person name="Daum C."/>
            <person name="Ezra D."/>
            <person name="Gonzalez J."/>
            <person name="Henrissat B."/>
            <person name="Kuo A."/>
            <person name="Liang C."/>
            <person name="Lipzen A."/>
            <person name="Lutzoni F."/>
            <person name="Magnuson J."/>
            <person name="Mondo S."/>
            <person name="Nolan M."/>
            <person name="Ohm R."/>
            <person name="Pangilinan J."/>
            <person name="Park H.-J."/>
            <person name="Ramirez L."/>
            <person name="Alfaro M."/>
            <person name="Sun H."/>
            <person name="Tritt A."/>
            <person name="Yoshinaga Y."/>
            <person name="Zwiers L.-H."/>
            <person name="Turgeon B."/>
            <person name="Goodwin S."/>
            <person name="Spatafora J."/>
            <person name="Crous P."/>
            <person name="Grigoriev I."/>
        </authorList>
    </citation>
    <scope>NUCLEOTIDE SEQUENCE</scope>
    <source>
        <strain evidence="2">Tuck. ex Michener</strain>
    </source>
</reference>
<dbReference type="EMBL" id="ML991885">
    <property type="protein sequence ID" value="KAF2228893.1"/>
    <property type="molecule type" value="Genomic_DNA"/>
</dbReference>
<accession>A0A6A6GUC3</accession>
<proteinExistence type="predicted"/>
<keyword evidence="1" id="KW-0472">Membrane</keyword>
<sequence length="205" mass="22346">MFSCGETMPTPVTTISLPPPTMIITTQVLYTKGVAESWNGSGIVAAVYGTSETVLPAPFFGISLYAPMVQINWRTSDRQNESGSLKTVTKATIGVVFPVLVFAAAAFKLAILFRRRRRRQRATGLLEYRGKPELDATNAPKDRLLEELRTTEGRFKIGEGALHELLVPLVVHEVSGDSGPFAVHELYGSEQNGAHTGEGRDSQKI</sequence>
<evidence type="ECO:0000256" key="1">
    <source>
        <dbReference type="SAM" id="Phobius"/>
    </source>
</evidence>
<keyword evidence="1" id="KW-1133">Transmembrane helix</keyword>
<protein>
    <submittedName>
        <fullName evidence="2">Uncharacterized protein</fullName>
    </submittedName>
</protein>
<dbReference type="AlphaFoldDB" id="A0A6A6GUC3"/>
<gene>
    <name evidence="2" type="ORF">EV356DRAFT_35347</name>
</gene>